<dbReference type="AlphaFoldDB" id="A0A1A8X498"/>
<dbReference type="Pfam" id="PF12420">
    <property type="entry name" value="DUF3671"/>
    <property type="match status" value="1"/>
</dbReference>
<proteinExistence type="predicted"/>
<dbReference type="Proteomes" id="UP000078597">
    <property type="component" value="Unassembled WGS sequence"/>
</dbReference>
<reference evidence="2" key="1">
    <citation type="submission" date="2016-05" db="EMBL/GenBank/DDBJ databases">
        <authorList>
            <person name="Naeem Raeece"/>
        </authorList>
    </citation>
    <scope>NUCLEOTIDE SEQUENCE [LARGE SCALE GENOMIC DNA]</scope>
</reference>
<accession>A0A1A8X498</accession>
<sequence>LTFNKYFGENYDVGTKIHTRSVRSLAKHKQEMYSNILGLKEDIPFNGESDNRKNKKSNRRSLNNASYYTEIIDYNNGMFDRKHFHFKRNGSQKRL</sequence>
<dbReference type="EMBL" id="FLQW01005437">
    <property type="protein sequence ID" value="SBS98997.1"/>
    <property type="molecule type" value="Genomic_DNA"/>
</dbReference>
<gene>
    <name evidence="1" type="ORF">PMALA_066550</name>
</gene>
<feature type="non-terminal residue" evidence="1">
    <location>
        <position position="1"/>
    </location>
</feature>
<evidence type="ECO:0000313" key="2">
    <source>
        <dbReference type="Proteomes" id="UP000078597"/>
    </source>
</evidence>
<dbReference type="InterPro" id="IPR022139">
    <property type="entry name" value="Fam-L/Fam-M-like_plasmodium"/>
</dbReference>
<protein>
    <submittedName>
        <fullName evidence="1">Uncharacterized protein</fullName>
    </submittedName>
</protein>
<name>A0A1A8X498_PLAMA</name>
<evidence type="ECO:0000313" key="1">
    <source>
        <dbReference type="EMBL" id="SBS98997.1"/>
    </source>
</evidence>
<organism evidence="1 2">
    <name type="scientific">Plasmodium malariae</name>
    <dbReference type="NCBI Taxonomy" id="5858"/>
    <lineage>
        <taxon>Eukaryota</taxon>
        <taxon>Sar</taxon>
        <taxon>Alveolata</taxon>
        <taxon>Apicomplexa</taxon>
        <taxon>Aconoidasida</taxon>
        <taxon>Haemosporida</taxon>
        <taxon>Plasmodiidae</taxon>
        <taxon>Plasmodium</taxon>
        <taxon>Plasmodium (Plasmodium)</taxon>
    </lineage>
</organism>